<organism evidence="14 15">
    <name type="scientific">Thiorhodovibrio winogradskyi</name>
    <dbReference type="NCBI Taxonomy" id="77007"/>
    <lineage>
        <taxon>Bacteria</taxon>
        <taxon>Pseudomonadati</taxon>
        <taxon>Pseudomonadota</taxon>
        <taxon>Gammaproteobacteria</taxon>
        <taxon>Chromatiales</taxon>
        <taxon>Chromatiaceae</taxon>
        <taxon>Thiorhodovibrio</taxon>
    </lineage>
</organism>
<feature type="domain" description="HAMP" evidence="13">
    <location>
        <begin position="522"/>
        <end position="576"/>
    </location>
</feature>
<feature type="transmembrane region" description="Helical" evidence="10">
    <location>
        <begin position="12"/>
        <end position="32"/>
    </location>
</feature>
<evidence type="ECO:0000256" key="9">
    <source>
        <dbReference type="PROSITE-ProRule" id="PRU00284"/>
    </source>
</evidence>
<keyword evidence="6 10" id="KW-0472">Membrane</keyword>
<dbReference type="Gene3D" id="1.10.287.950">
    <property type="entry name" value="Methyl-accepting chemotaxis protein"/>
    <property type="match status" value="1"/>
</dbReference>
<evidence type="ECO:0000259" key="13">
    <source>
        <dbReference type="PROSITE" id="PS50885"/>
    </source>
</evidence>
<dbReference type="InterPro" id="IPR004010">
    <property type="entry name" value="Double_Cache_2"/>
</dbReference>
<feature type="transmembrane region" description="Helical" evidence="10">
    <location>
        <begin position="501"/>
        <end position="521"/>
    </location>
</feature>
<keyword evidence="4 10" id="KW-0812">Transmembrane</keyword>
<keyword evidence="3" id="KW-0997">Cell inner membrane</keyword>
<dbReference type="EMBL" id="CP121472">
    <property type="protein sequence ID" value="WPL18921.1"/>
    <property type="molecule type" value="Genomic_DNA"/>
</dbReference>
<dbReference type="InterPro" id="IPR003660">
    <property type="entry name" value="HAMP_dom"/>
</dbReference>
<evidence type="ECO:0000256" key="5">
    <source>
        <dbReference type="ARBA" id="ARBA00022989"/>
    </source>
</evidence>
<dbReference type="PANTHER" id="PTHR32089:SF112">
    <property type="entry name" value="LYSOZYME-LIKE PROTEIN-RELATED"/>
    <property type="match status" value="1"/>
</dbReference>
<evidence type="ECO:0000313" key="14">
    <source>
        <dbReference type="EMBL" id="WPL18921.1"/>
    </source>
</evidence>
<evidence type="ECO:0000256" key="2">
    <source>
        <dbReference type="ARBA" id="ARBA00022475"/>
    </source>
</evidence>
<dbReference type="PROSITE" id="PS50111">
    <property type="entry name" value="CHEMOTAXIS_TRANSDUC_2"/>
    <property type="match status" value="1"/>
</dbReference>
<dbReference type="InterPro" id="IPR004089">
    <property type="entry name" value="MCPsignal_dom"/>
</dbReference>
<keyword evidence="15" id="KW-1185">Reference proteome</keyword>
<reference evidence="14 15" key="1">
    <citation type="journal article" date="2023" name="Microorganisms">
        <title>Thiorhodovibrio frisius and Trv. litoralis spp. nov., Two Novel Members from a Clade of Fastidious Purple Sulfur Bacteria That Exhibit Unique Red-Shifted Light-Harvesting Capabilities.</title>
        <authorList>
            <person name="Methner A."/>
            <person name="Kuzyk S.B."/>
            <person name="Petersen J."/>
            <person name="Bauer S."/>
            <person name="Brinkmann H."/>
            <person name="Sichau K."/>
            <person name="Wanner G."/>
            <person name="Wolf J."/>
            <person name="Neumann-Schaal M."/>
            <person name="Henke P."/>
            <person name="Tank M."/>
            <person name="Sproer C."/>
            <person name="Bunk B."/>
            <person name="Overmann J."/>
        </authorList>
    </citation>
    <scope>NUCLEOTIDE SEQUENCE [LARGE SCALE GENOMIC DNA]</scope>
    <source>
        <strain evidence="14 15">DSM 6702</strain>
    </source>
</reference>
<evidence type="ECO:0000256" key="6">
    <source>
        <dbReference type="ARBA" id="ARBA00023136"/>
    </source>
</evidence>
<keyword evidence="2" id="KW-1003">Cell membrane</keyword>
<dbReference type="CDD" id="cd06225">
    <property type="entry name" value="HAMP"/>
    <property type="match status" value="1"/>
</dbReference>
<evidence type="ECO:0000256" key="4">
    <source>
        <dbReference type="ARBA" id="ARBA00022692"/>
    </source>
</evidence>
<protein>
    <submittedName>
        <fullName evidence="14">Aspartate chemoreceptor protein</fullName>
    </submittedName>
</protein>
<keyword evidence="7 9" id="KW-0807">Transducer</keyword>
<dbReference type="CDD" id="cd18774">
    <property type="entry name" value="PDC2_HK_sensor"/>
    <property type="match status" value="1"/>
</dbReference>
<dbReference type="SMART" id="SM00304">
    <property type="entry name" value="HAMP"/>
    <property type="match status" value="1"/>
</dbReference>
<dbReference type="CDD" id="cd11386">
    <property type="entry name" value="MCP_signal"/>
    <property type="match status" value="1"/>
</dbReference>
<comment type="similarity">
    <text evidence="8">Belongs to the methyl-accepting chemotaxis (MCP) protein family.</text>
</comment>
<dbReference type="InterPro" id="IPR000727">
    <property type="entry name" value="T_SNARE_dom"/>
</dbReference>
<evidence type="ECO:0000256" key="7">
    <source>
        <dbReference type="ARBA" id="ARBA00023224"/>
    </source>
</evidence>
<dbReference type="RefSeq" id="WP_328984657.1">
    <property type="nucleotide sequence ID" value="NZ_CP121472.1"/>
</dbReference>
<dbReference type="Gene3D" id="3.30.450.20">
    <property type="entry name" value="PAS domain"/>
    <property type="match status" value="3"/>
</dbReference>
<dbReference type="CDD" id="cd12913">
    <property type="entry name" value="PDC1_MCP_like"/>
    <property type="match status" value="1"/>
</dbReference>
<dbReference type="Pfam" id="PF08269">
    <property type="entry name" value="dCache_2"/>
    <property type="match status" value="1"/>
</dbReference>
<keyword evidence="5 10" id="KW-1133">Transmembrane helix</keyword>
<evidence type="ECO:0000256" key="1">
    <source>
        <dbReference type="ARBA" id="ARBA00004429"/>
    </source>
</evidence>
<feature type="domain" description="T-SNARE coiled-coil homology" evidence="12">
    <location>
        <begin position="768"/>
        <end position="813"/>
    </location>
</feature>
<comment type="subcellular location">
    <subcellularLocation>
        <location evidence="1">Cell inner membrane</location>
        <topology evidence="1">Multi-pass membrane protein</topology>
    </subcellularLocation>
</comment>
<dbReference type="SMART" id="SM00283">
    <property type="entry name" value="MA"/>
    <property type="match status" value="1"/>
</dbReference>
<proteinExistence type="inferred from homology"/>
<dbReference type="Pfam" id="PF00015">
    <property type="entry name" value="MCPsignal"/>
    <property type="match status" value="1"/>
</dbReference>
<evidence type="ECO:0000259" key="12">
    <source>
        <dbReference type="PROSITE" id="PS50192"/>
    </source>
</evidence>
<dbReference type="InterPro" id="IPR033480">
    <property type="entry name" value="sCache_2"/>
</dbReference>
<dbReference type="SUPFAM" id="SSF58104">
    <property type="entry name" value="Methyl-accepting chemotaxis protein (MCP) signaling domain"/>
    <property type="match status" value="1"/>
</dbReference>
<dbReference type="PROSITE" id="PS50192">
    <property type="entry name" value="T_SNARE"/>
    <property type="match status" value="1"/>
</dbReference>
<dbReference type="Pfam" id="PF00672">
    <property type="entry name" value="HAMP"/>
    <property type="match status" value="1"/>
</dbReference>
<dbReference type="PRINTS" id="PR00260">
    <property type="entry name" value="CHEMTRNSDUCR"/>
</dbReference>
<evidence type="ECO:0000256" key="3">
    <source>
        <dbReference type="ARBA" id="ARBA00022519"/>
    </source>
</evidence>
<evidence type="ECO:0000256" key="10">
    <source>
        <dbReference type="SAM" id="Phobius"/>
    </source>
</evidence>
<evidence type="ECO:0000313" key="15">
    <source>
        <dbReference type="Proteomes" id="UP001432180"/>
    </source>
</evidence>
<dbReference type="Proteomes" id="UP001432180">
    <property type="component" value="Chromosome"/>
</dbReference>
<dbReference type="PANTHER" id="PTHR32089">
    <property type="entry name" value="METHYL-ACCEPTING CHEMOTAXIS PROTEIN MCPB"/>
    <property type="match status" value="1"/>
</dbReference>
<sequence>MLNRHSIGFRIAFWSGVAMVILGLVITGYAVMRMQQMADVQRESGLRAARDLARNVASSEAASIKAALEVPLNAARTLAQAFVSAARPDDEKLTAADWERLRKRFRRMEMAADLAESLIAPYLAAERDGSMTREQAQAEALRVIGTLRYDNGNYLWVQDRTKPIPRMLMHPIATELDGQILDSPKYENAMGRDQNLFVALEQQVADEGEGYVHYRWPLPGSSEPKPKLSYGRRIADWDWIIGSGLWADRVAFYSRDDINQILKAVLQENPDFVSVYTAWEPDAFDRQDAKQANTPGTDASGRFISNWTRDAEGALVLEALADHEQPGAGDYYQLPKSSGREAIINPRLAEVRGRKLMTTSLVAPVMFDGLFRGIAGIDYPLADLQAQVERVAQGLFDGESSVAVIANDGTLIASSAHPEFVGRNVAELHDEGDKVRQAIERGESMQVQSVSAAGNEEIFTLAPIDFGHTGMPWAVQIKVPVAKALTLAEAAAAQTRKSATFMVLVSVIAVLIAMMGMSWLARTIVRRVRAATETMREIADGEGDLTQNLPETGRDELADLATAFNRFQRRVRDLVAEAMTASERVAAAAEQLTATSGATSDQIGRQQSESDQVATAMNEMTATVAEVARNAADAAEAARAADQETQQGQSVMSEAAKLIQTTAEQIQTTAAAVGRLSQDAENIGQVLDVIRGIADQTNLLALNAAIEAARAGDQGRGFAVVAGEVRTLASRTQDSTTEIQTMIERLQDGSSQAVRAMEQASTRVDKNAEMAESARQALTSIAEAVTRIRDMNMQIASATEEQSAVAEEVDRNLVNGAQAMEQIANGSSQINNAAVELAQLAADQLQRVGRFKV</sequence>
<gene>
    <name evidence="14" type="primary">tar</name>
    <name evidence="14" type="ORF">Thiowin_04017</name>
</gene>
<feature type="domain" description="Methyl-accepting transducer" evidence="11">
    <location>
        <begin position="581"/>
        <end position="817"/>
    </location>
</feature>
<evidence type="ECO:0000256" key="8">
    <source>
        <dbReference type="ARBA" id="ARBA00029447"/>
    </source>
</evidence>
<dbReference type="SMART" id="SM01049">
    <property type="entry name" value="Cache_2"/>
    <property type="match status" value="1"/>
</dbReference>
<evidence type="ECO:0000259" key="11">
    <source>
        <dbReference type="PROSITE" id="PS50111"/>
    </source>
</evidence>
<dbReference type="PROSITE" id="PS50885">
    <property type="entry name" value="HAMP"/>
    <property type="match status" value="1"/>
</dbReference>
<name>A0ABZ0SD16_9GAMM</name>
<accession>A0ABZ0SD16</accession>
<dbReference type="InterPro" id="IPR004090">
    <property type="entry name" value="Chemotax_Me-accpt_rcpt"/>
</dbReference>